<accession>A0A1F5KK33</accession>
<proteinExistence type="predicted"/>
<reference evidence="1 2" key="1">
    <citation type="journal article" date="2016" name="Nat. Commun.">
        <title>Thousands of microbial genomes shed light on interconnected biogeochemical processes in an aquifer system.</title>
        <authorList>
            <person name="Anantharaman K."/>
            <person name="Brown C.T."/>
            <person name="Hug L.A."/>
            <person name="Sharon I."/>
            <person name="Castelle C.J."/>
            <person name="Probst A.J."/>
            <person name="Thomas B.C."/>
            <person name="Singh A."/>
            <person name="Wilkins M.J."/>
            <person name="Karaoz U."/>
            <person name="Brodie E.L."/>
            <person name="Williams K.H."/>
            <person name="Hubbard S.S."/>
            <person name="Banfield J.F."/>
        </authorList>
    </citation>
    <scope>NUCLEOTIDE SEQUENCE [LARGE SCALE GENOMIC DNA]</scope>
</reference>
<gene>
    <name evidence="1" type="ORF">A3D25_01495</name>
</gene>
<comment type="caution">
    <text evidence="1">The sequence shown here is derived from an EMBL/GenBank/DDBJ whole genome shotgun (WGS) entry which is preliminary data.</text>
</comment>
<evidence type="ECO:0000313" key="2">
    <source>
        <dbReference type="Proteomes" id="UP000177328"/>
    </source>
</evidence>
<sequence>MLASEEIAQNLLSKKFGKQNLERIYSLVTKLITADAFIEENKSYFFQNILLIEKKDIIKTLNFLYDLSETSYFAAAFFVEKIPTLYFYDLLDEYISLLSATRHYGARGVAYVIGSSELKNDDLADVLRAVDTRLYKKVLHLVIKRHESLNILSLHILRRVVTVTSAVQEKDLGQFFDICTEVQSQYGNDISIIFVDNISSILKYFSLKMLLKKFAKFNNVSKEYLQLVLNIPEIVKAGKYIKPLKKSPVALKLYILKSENYKAINTHPELLNDPYFLAILQSWSKYPKFHKQNILQQLEESDFKKTLLSNQKITRKIKNINNATGNNWFKAWCYAGKQVDNNFIYEEIKKILLPSSYFKHNTKKIYNEQRSLIERIKQSHETGDLVKLIEYLKKICLSKEISGYLDDLKNYLKRSQNTFIDRYSKSDLFIKTWDRNPWNDYARSDELYACTSIGKSADLYAPVYLADINNNNLDIYNNNLRIGRIRLFLLKDTVGDQLLLIDCIDGSDRLMRNHKRLTLLLDSIKTYGRFLKISKLFFNTDLMFNNTPKLFNSFLKVQFKDEKYFYVKRFVENGSQKDTMLYPVASFMESLKNRDEGVIKGFLITL</sequence>
<dbReference type="Proteomes" id="UP000177328">
    <property type="component" value="Unassembled WGS sequence"/>
</dbReference>
<dbReference type="AlphaFoldDB" id="A0A1F5KK33"/>
<dbReference type="EMBL" id="MFDD01000002">
    <property type="protein sequence ID" value="OGE41189.1"/>
    <property type="molecule type" value="Genomic_DNA"/>
</dbReference>
<protein>
    <submittedName>
        <fullName evidence="1">Uncharacterized protein</fullName>
    </submittedName>
</protein>
<organism evidence="1 2">
    <name type="scientific">Candidatus Daviesbacteria bacterium RIFCSPHIGHO2_02_FULL_43_12</name>
    <dbReference type="NCBI Taxonomy" id="1797776"/>
    <lineage>
        <taxon>Bacteria</taxon>
        <taxon>Candidatus Daviesiibacteriota</taxon>
    </lineage>
</organism>
<name>A0A1F5KK33_9BACT</name>
<evidence type="ECO:0000313" key="1">
    <source>
        <dbReference type="EMBL" id="OGE41189.1"/>
    </source>
</evidence>